<dbReference type="EMBL" id="MT143860">
    <property type="protein sequence ID" value="QJB03765.1"/>
    <property type="molecule type" value="Genomic_DNA"/>
</dbReference>
<protein>
    <submittedName>
        <fullName evidence="1">Uncharacterized protein</fullName>
    </submittedName>
</protein>
<proteinExistence type="predicted"/>
<accession>A0A6M3LX52</accession>
<organism evidence="1">
    <name type="scientific">viral metagenome</name>
    <dbReference type="NCBI Taxonomy" id="1070528"/>
    <lineage>
        <taxon>unclassified sequences</taxon>
        <taxon>metagenomes</taxon>
        <taxon>organismal metagenomes</taxon>
    </lineage>
</organism>
<name>A0A6M3LX52_9ZZZZ</name>
<dbReference type="EMBL" id="MT143675">
    <property type="protein sequence ID" value="QJA99960.1"/>
    <property type="molecule type" value="Genomic_DNA"/>
</dbReference>
<evidence type="ECO:0000313" key="2">
    <source>
        <dbReference type="EMBL" id="QJB03765.1"/>
    </source>
</evidence>
<evidence type="ECO:0000313" key="1">
    <source>
        <dbReference type="EMBL" id="QJA99960.1"/>
    </source>
</evidence>
<dbReference type="AlphaFoldDB" id="A0A6M3LX52"/>
<reference evidence="1" key="1">
    <citation type="submission" date="2020-03" db="EMBL/GenBank/DDBJ databases">
        <title>The deep terrestrial virosphere.</title>
        <authorList>
            <person name="Holmfeldt K."/>
            <person name="Nilsson E."/>
            <person name="Simone D."/>
            <person name="Lopez-Fernandez M."/>
            <person name="Wu X."/>
            <person name="de Brujin I."/>
            <person name="Lundin D."/>
            <person name="Andersson A."/>
            <person name="Bertilsson S."/>
            <person name="Dopson M."/>
        </authorList>
    </citation>
    <scope>NUCLEOTIDE SEQUENCE</scope>
    <source>
        <strain evidence="1">MM171A00766</strain>
        <strain evidence="2">MM171B00553</strain>
    </source>
</reference>
<sequence length="89" mass="10534">MEDFDIAVFLADQGFIQGQEDNMNKFERGDGYKITIINKKRLYFKKLMVIMLHFPDTRKHIATCLAPRNYYQANSLFTLFEIKNKNHGK</sequence>
<gene>
    <name evidence="1" type="ORF">MM171A00766_0023</name>
    <name evidence="2" type="ORF">MM171B00553_0012</name>
</gene>